<name>A0ABV7X1L3_9HYPH</name>
<feature type="transmembrane region" description="Helical" evidence="7">
    <location>
        <begin position="146"/>
        <end position="165"/>
    </location>
</feature>
<evidence type="ECO:0000313" key="10">
    <source>
        <dbReference type="Proteomes" id="UP001595613"/>
    </source>
</evidence>
<dbReference type="InterPro" id="IPR000515">
    <property type="entry name" value="MetI-like"/>
</dbReference>
<dbReference type="Proteomes" id="UP001595613">
    <property type="component" value="Unassembled WGS sequence"/>
</dbReference>
<feature type="transmembrane region" description="Helical" evidence="7">
    <location>
        <begin position="29"/>
        <end position="46"/>
    </location>
</feature>
<dbReference type="InterPro" id="IPR035906">
    <property type="entry name" value="MetI-like_sf"/>
</dbReference>
<evidence type="ECO:0000256" key="4">
    <source>
        <dbReference type="ARBA" id="ARBA00022692"/>
    </source>
</evidence>
<evidence type="ECO:0000259" key="8">
    <source>
        <dbReference type="PROSITE" id="PS50928"/>
    </source>
</evidence>
<dbReference type="PANTHER" id="PTHR30151:SF0">
    <property type="entry name" value="ABC TRANSPORTER PERMEASE PROTEIN MJ0413-RELATED"/>
    <property type="match status" value="1"/>
</dbReference>
<feature type="domain" description="ABC transmembrane type-1" evidence="8">
    <location>
        <begin position="80"/>
        <end position="260"/>
    </location>
</feature>
<feature type="transmembrane region" description="Helical" evidence="7">
    <location>
        <begin position="121"/>
        <end position="140"/>
    </location>
</feature>
<dbReference type="CDD" id="cd06261">
    <property type="entry name" value="TM_PBP2"/>
    <property type="match status" value="1"/>
</dbReference>
<evidence type="ECO:0000256" key="5">
    <source>
        <dbReference type="ARBA" id="ARBA00022989"/>
    </source>
</evidence>
<keyword evidence="5 7" id="KW-1133">Transmembrane helix</keyword>
<evidence type="ECO:0000313" key="9">
    <source>
        <dbReference type="EMBL" id="MFC3705029.1"/>
    </source>
</evidence>
<dbReference type="PANTHER" id="PTHR30151">
    <property type="entry name" value="ALKANE SULFONATE ABC TRANSPORTER-RELATED, MEMBRANE SUBUNIT"/>
    <property type="match status" value="1"/>
</dbReference>
<keyword evidence="3" id="KW-1003">Cell membrane</keyword>
<evidence type="ECO:0000256" key="3">
    <source>
        <dbReference type="ARBA" id="ARBA00022475"/>
    </source>
</evidence>
<organism evidence="9 10">
    <name type="scientific">Devosia honganensis</name>
    <dbReference type="NCBI Taxonomy" id="1610527"/>
    <lineage>
        <taxon>Bacteria</taxon>
        <taxon>Pseudomonadati</taxon>
        <taxon>Pseudomonadota</taxon>
        <taxon>Alphaproteobacteria</taxon>
        <taxon>Hyphomicrobiales</taxon>
        <taxon>Devosiaceae</taxon>
        <taxon>Devosia</taxon>
    </lineage>
</organism>
<keyword evidence="6 7" id="KW-0472">Membrane</keyword>
<dbReference type="RefSeq" id="WP_380096757.1">
    <property type="nucleotide sequence ID" value="NZ_JBHRYD010000007.1"/>
</dbReference>
<dbReference type="Pfam" id="PF00528">
    <property type="entry name" value="BPD_transp_1"/>
    <property type="match status" value="1"/>
</dbReference>
<accession>A0ABV7X1L3</accession>
<evidence type="ECO:0000256" key="7">
    <source>
        <dbReference type="RuleBase" id="RU363032"/>
    </source>
</evidence>
<protein>
    <submittedName>
        <fullName evidence="9">ABC transporter permease</fullName>
    </submittedName>
</protein>
<dbReference type="SUPFAM" id="SSF161098">
    <property type="entry name" value="MetI-like"/>
    <property type="match status" value="1"/>
</dbReference>
<comment type="subcellular location">
    <subcellularLocation>
        <location evidence="1 7">Cell membrane</location>
        <topology evidence="1 7">Multi-pass membrane protein</topology>
    </subcellularLocation>
</comment>
<dbReference type="PROSITE" id="PS50928">
    <property type="entry name" value="ABC_TM1"/>
    <property type="match status" value="1"/>
</dbReference>
<gene>
    <name evidence="9" type="ORF">ACFOOL_09700</name>
</gene>
<feature type="transmembrane region" description="Helical" evidence="7">
    <location>
        <begin position="242"/>
        <end position="263"/>
    </location>
</feature>
<dbReference type="EMBL" id="JBHRYD010000007">
    <property type="protein sequence ID" value="MFC3705029.1"/>
    <property type="molecule type" value="Genomic_DNA"/>
</dbReference>
<reference evidence="10" key="1">
    <citation type="journal article" date="2019" name="Int. J. Syst. Evol. Microbiol.">
        <title>The Global Catalogue of Microorganisms (GCM) 10K type strain sequencing project: providing services to taxonomists for standard genome sequencing and annotation.</title>
        <authorList>
            <consortium name="The Broad Institute Genomics Platform"/>
            <consortium name="The Broad Institute Genome Sequencing Center for Infectious Disease"/>
            <person name="Wu L."/>
            <person name="Ma J."/>
        </authorList>
    </citation>
    <scope>NUCLEOTIDE SEQUENCE [LARGE SCALE GENOMIC DNA]</scope>
    <source>
        <strain evidence="10">KCTC 42281</strain>
    </source>
</reference>
<proteinExistence type="inferred from homology"/>
<keyword evidence="10" id="KW-1185">Reference proteome</keyword>
<evidence type="ECO:0000256" key="1">
    <source>
        <dbReference type="ARBA" id="ARBA00004651"/>
    </source>
</evidence>
<evidence type="ECO:0000256" key="6">
    <source>
        <dbReference type="ARBA" id="ARBA00023136"/>
    </source>
</evidence>
<feature type="transmembrane region" description="Helical" evidence="7">
    <location>
        <begin position="91"/>
        <end position="109"/>
    </location>
</feature>
<keyword evidence="2 7" id="KW-0813">Transport</keyword>
<feature type="transmembrane region" description="Helical" evidence="7">
    <location>
        <begin position="201"/>
        <end position="222"/>
    </location>
</feature>
<comment type="caution">
    <text evidence="9">The sequence shown here is derived from an EMBL/GenBank/DDBJ whole genome shotgun (WGS) entry which is preliminary data.</text>
</comment>
<sequence>MTDILATGRRVRAVGSVWQKLQQLVPAKLVTLIVAIGLWQLTAILNDHLNFYNEVLLPSPARILSAGISLWQTGQLQIHILASTVRVLEGMGFAIVLGVVLALIVTTSRVGEIIVDPIIELLRPVPSLALLPIFIVWFGIGETTKVVFITYSSVFIIFITTVEAIRNIEPVLFQAAGSLGLNRWQTYLRVTLNAALPHVMVGVRLALAMSWFLIVGAEFLAANEGLGFLINFSRVWFQIDNMLVGAVVIGLLGLASNYLLLFIESRLFTWRER</sequence>
<evidence type="ECO:0000256" key="2">
    <source>
        <dbReference type="ARBA" id="ARBA00022448"/>
    </source>
</evidence>
<comment type="similarity">
    <text evidence="7">Belongs to the binding-protein-dependent transport system permease family.</text>
</comment>
<dbReference type="Gene3D" id="1.10.3720.10">
    <property type="entry name" value="MetI-like"/>
    <property type="match status" value="1"/>
</dbReference>
<keyword evidence="4 7" id="KW-0812">Transmembrane</keyword>